<dbReference type="PROSITE" id="PS50235">
    <property type="entry name" value="USP_3"/>
    <property type="match status" value="1"/>
</dbReference>
<dbReference type="EMBL" id="VYZB01001610">
    <property type="protein sequence ID" value="NWS78774.1"/>
    <property type="molecule type" value="Genomic_DNA"/>
</dbReference>
<accession>A0A7K5IBR4</accession>
<dbReference type="GO" id="GO:0005634">
    <property type="term" value="C:nucleus"/>
    <property type="evidence" value="ECO:0007669"/>
    <property type="project" value="TreeGrafter"/>
</dbReference>
<dbReference type="GO" id="GO:0042981">
    <property type="term" value="P:regulation of apoptotic process"/>
    <property type="evidence" value="ECO:0007669"/>
    <property type="project" value="TreeGrafter"/>
</dbReference>
<evidence type="ECO:0000259" key="1">
    <source>
        <dbReference type="PROSITE" id="PS50235"/>
    </source>
</evidence>
<dbReference type="InterPro" id="IPR018200">
    <property type="entry name" value="USP_CS"/>
</dbReference>
<dbReference type="PANTHER" id="PTHR24006:SF653">
    <property type="entry name" value="UBIQUITIN CARBOXYL-TERMINAL HYDROLASE 36"/>
    <property type="match status" value="1"/>
</dbReference>
<evidence type="ECO:0000313" key="3">
    <source>
        <dbReference type="Proteomes" id="UP000549499"/>
    </source>
</evidence>
<sequence>PRAFSMKWEQIHQIGAGLQNLGNTCFLSSTMQCLTYMPLLANYLLSKEHTRTCQQGNFCMLCTMQNHMIQAFSNSGHTIKSMHIIRDLKHIAQHIHFGHQEDAHEFLRYTIDALQRACLTSCTKLDGQAQATTLVHQIFGGSLLSLGQATHALTSPLSLQKARSITQALNIFVKPEILSGENAYTCAIRKAKPQHLSIHQASNVLMLSMKHFADFSGGKISKNVGYPEFLVIWPYMSENNGDPVMCELYAVLVHSGSSCCCGHYYRYVKASNGQWYQMNDAEVCLSNIKVVLKTQAYLLFYLR</sequence>
<reference evidence="2 3" key="1">
    <citation type="submission" date="2019-09" db="EMBL/GenBank/DDBJ databases">
        <title>Bird 10,000 Genomes (B10K) Project - Family phase.</title>
        <authorList>
            <person name="Zhang G."/>
        </authorList>
    </citation>
    <scope>NUCLEOTIDE SEQUENCE [LARGE SCALE GENOMIC DNA]</scope>
    <source>
        <strain evidence="2">B10K-DU-003-44</strain>
        <tissue evidence="2">Muscle</tissue>
    </source>
</reference>
<proteinExistence type="predicted"/>
<dbReference type="Proteomes" id="UP000549499">
    <property type="component" value="Unassembled WGS sequence"/>
</dbReference>
<dbReference type="Pfam" id="PF00443">
    <property type="entry name" value="UCH"/>
    <property type="match status" value="1"/>
</dbReference>
<feature type="non-terminal residue" evidence="2">
    <location>
        <position position="303"/>
    </location>
</feature>
<dbReference type="InterPro" id="IPR028889">
    <property type="entry name" value="USP"/>
</dbReference>
<dbReference type="GO" id="GO:0005829">
    <property type="term" value="C:cytosol"/>
    <property type="evidence" value="ECO:0007669"/>
    <property type="project" value="TreeGrafter"/>
</dbReference>
<dbReference type="GO" id="GO:0004843">
    <property type="term" value="F:cysteine-type deubiquitinase activity"/>
    <property type="evidence" value="ECO:0007669"/>
    <property type="project" value="InterPro"/>
</dbReference>
<organism evidence="2 3">
    <name type="scientific">Crotophaga sulcirostris</name>
    <name type="common">Groove-billed ani</name>
    <dbReference type="NCBI Taxonomy" id="33598"/>
    <lineage>
        <taxon>Eukaryota</taxon>
        <taxon>Metazoa</taxon>
        <taxon>Chordata</taxon>
        <taxon>Craniata</taxon>
        <taxon>Vertebrata</taxon>
        <taxon>Euteleostomi</taxon>
        <taxon>Archelosauria</taxon>
        <taxon>Archosauria</taxon>
        <taxon>Dinosauria</taxon>
        <taxon>Saurischia</taxon>
        <taxon>Theropoda</taxon>
        <taxon>Coelurosauria</taxon>
        <taxon>Aves</taxon>
        <taxon>Neognathae</taxon>
        <taxon>Neoaves</taxon>
        <taxon>Otidimorphae</taxon>
        <taxon>Cuculiformes</taxon>
        <taxon>Crotophagidae</taxon>
        <taxon>Crotophaga</taxon>
    </lineage>
</organism>
<keyword evidence="3" id="KW-1185">Reference proteome</keyword>
<dbReference type="OrthoDB" id="420187at2759"/>
<name>A0A7K5IBR4_CROSL</name>
<dbReference type="InterPro" id="IPR038765">
    <property type="entry name" value="Papain-like_cys_pep_sf"/>
</dbReference>
<dbReference type="PANTHER" id="PTHR24006">
    <property type="entry name" value="UBIQUITIN CARBOXYL-TERMINAL HYDROLASE"/>
    <property type="match status" value="1"/>
</dbReference>
<dbReference type="InterPro" id="IPR050164">
    <property type="entry name" value="Peptidase_C19"/>
</dbReference>
<keyword evidence="2" id="KW-0378">Hydrolase</keyword>
<dbReference type="FunFam" id="3.90.70.10:FF:000119">
    <property type="entry name" value="Ubiquitin specific peptidase 36"/>
    <property type="match status" value="1"/>
</dbReference>
<dbReference type="AlphaFoldDB" id="A0A7K5IBR4"/>
<dbReference type="InterPro" id="IPR001394">
    <property type="entry name" value="Peptidase_C19_UCH"/>
</dbReference>
<dbReference type="GO" id="GO:0016579">
    <property type="term" value="P:protein deubiquitination"/>
    <property type="evidence" value="ECO:0007669"/>
    <property type="project" value="InterPro"/>
</dbReference>
<feature type="non-terminal residue" evidence="2">
    <location>
        <position position="1"/>
    </location>
</feature>
<feature type="domain" description="USP" evidence="1">
    <location>
        <begin position="16"/>
        <end position="303"/>
    </location>
</feature>
<dbReference type="Gene3D" id="3.90.70.10">
    <property type="entry name" value="Cysteine proteinases"/>
    <property type="match status" value="1"/>
</dbReference>
<dbReference type="SUPFAM" id="SSF54001">
    <property type="entry name" value="Cysteine proteinases"/>
    <property type="match status" value="1"/>
</dbReference>
<evidence type="ECO:0000313" key="2">
    <source>
        <dbReference type="EMBL" id="NWS78774.1"/>
    </source>
</evidence>
<comment type="caution">
    <text evidence="2">The sequence shown here is derived from an EMBL/GenBank/DDBJ whole genome shotgun (WGS) entry which is preliminary data.</text>
</comment>
<gene>
    <name evidence="2" type="primary">Usp36_2</name>
    <name evidence="2" type="ORF">CROSUL_R01347</name>
</gene>
<protein>
    <submittedName>
        <fullName evidence="2">UBP36 hydrolase</fullName>
    </submittedName>
</protein>
<dbReference type="PROSITE" id="PS00972">
    <property type="entry name" value="USP_1"/>
    <property type="match status" value="1"/>
</dbReference>